<accession>A0A250LJJ6</accession>
<reference evidence="4" key="2">
    <citation type="journal article" date="2017" name="Genome Announc.">
        <title>High-Quality Draft Genome Sequence of Burkholderia contaminans CH-1, a Gram-Negative Bacterium That Metabolizes 2-Azahypoxanthine, a Plant Growth-Regulating Compound.</title>
        <authorList>
            <person name="Choi J.-H."/>
            <person name="Sugiura H."/>
            <person name="Moriuchi R."/>
            <person name="Kawagishi H."/>
            <person name="Dohra H."/>
        </authorList>
    </citation>
    <scope>NUCLEOTIDE SEQUENCE</scope>
    <source>
        <strain evidence="4">CH-1</strain>
    </source>
</reference>
<reference evidence="5 6" key="3">
    <citation type="submission" date="2021-12" db="EMBL/GenBank/DDBJ databases">
        <title>Genomic and phenotypic characterization of three Burkholderia contaminans isolates recovered from different sources.</title>
        <authorList>
            <person name="Lopez De Volder A."/>
            <person name="Fan Y."/>
            <person name="Nunvar J."/>
            <person name="Herrera T."/>
            <person name="Timp W."/>
            <person name="Degrossi J."/>
        </authorList>
    </citation>
    <scope>NUCLEOTIDE SEQUENCE [LARGE SCALE GENOMIC DNA]</scope>
    <source>
        <strain evidence="5 6">LMG 23361</strain>
    </source>
</reference>
<dbReference type="GeneID" id="93194612"/>
<dbReference type="AlphaFoldDB" id="A0A250LJJ6"/>
<reference evidence="4" key="1">
    <citation type="journal article" date="2016" name="Biosci. Biotechnol. Biochem.">
        <title>Bioconversion of AHX to AOH by resting cells of Burkholderia contaminans CH-1.</title>
        <authorList>
            <person name="Choi J.H."/>
            <person name="Kikuchi A."/>
            <person name="Pumkaeo P."/>
            <person name="Hirai H."/>
            <person name="Tokuyama S."/>
            <person name="Kawagishi H."/>
        </authorList>
    </citation>
    <scope>NUCLEOTIDE SEQUENCE</scope>
    <source>
        <strain evidence="4">CH-1</strain>
    </source>
</reference>
<dbReference type="RefSeq" id="WP_082139479.1">
    <property type="nucleotide sequence ID" value="NZ_AP018359.1"/>
</dbReference>
<feature type="domain" description="Photosynthesis system II assembly factor Ycf48/Hcf136-like" evidence="3">
    <location>
        <begin position="83"/>
        <end position="130"/>
    </location>
</feature>
<proteinExistence type="predicted"/>
<name>A0A250LJJ6_9BURK</name>
<sequence length="324" mass="34161">MTLYRKVLSLSAGAVVVGALLGSTPGAVSASELRPVPAVQSSIATQSAVLDATWAGQRVVSVGANGIVLLSDNRGATYRQAKSVPVSSTLTSVSFIDARTGWAVGHWGAILKTTDGGETWEVQRLATNEDRPLFGVHFIDADHGVAVGLWSLILVTDDGGKTWTKREAVLPNGKKSDLNLFGLFSNGNGEIFATAEKGQLLISRDKGNTWESVETGYKGSFWCGVALPNGVLLVGGLRGTLMRSEDNGHTWTRATLDTRNSITALASRGSTVLAVGVDGLQAQSTDDGKTFQRLHTQTGTTYTAALPSAGDKWLIFSRDGVVTQ</sequence>
<keyword evidence="1" id="KW-0602">Photosynthesis</keyword>
<dbReference type="GO" id="GO:0015979">
    <property type="term" value="P:photosynthesis"/>
    <property type="evidence" value="ECO:0007669"/>
    <property type="project" value="UniProtKB-KW"/>
</dbReference>
<dbReference type="CDD" id="cd15482">
    <property type="entry name" value="Sialidase_non-viral"/>
    <property type="match status" value="1"/>
</dbReference>
<dbReference type="Gene3D" id="2.120.10.10">
    <property type="match status" value="1"/>
</dbReference>
<evidence type="ECO:0000259" key="3">
    <source>
        <dbReference type="Pfam" id="PF14870"/>
    </source>
</evidence>
<dbReference type="Gene3D" id="2.130.10.10">
    <property type="entry name" value="YVTN repeat-like/Quinoprotein amine dehydrogenase"/>
    <property type="match status" value="2"/>
</dbReference>
<dbReference type="EMBL" id="CP090642">
    <property type="protein sequence ID" value="WFN22316.1"/>
    <property type="molecule type" value="Genomic_DNA"/>
</dbReference>
<feature type="domain" description="Photosynthesis system II assembly factor Ycf48/Hcf136-like" evidence="3">
    <location>
        <begin position="133"/>
        <end position="214"/>
    </location>
</feature>
<dbReference type="GO" id="GO:0009523">
    <property type="term" value="C:photosystem II"/>
    <property type="evidence" value="ECO:0007669"/>
    <property type="project" value="UniProtKB-KW"/>
</dbReference>
<dbReference type="InterPro" id="IPR028203">
    <property type="entry name" value="PSII_CF48-like_dom"/>
</dbReference>
<gene>
    <name evidence="4" type="ORF">BCCH1_72460</name>
    <name evidence="5" type="ORF">LXE91_37120</name>
</gene>
<dbReference type="Pfam" id="PF14870">
    <property type="entry name" value="PSII_BNR"/>
    <property type="match status" value="2"/>
</dbReference>
<keyword evidence="2" id="KW-0604">Photosystem II</keyword>
<dbReference type="PANTHER" id="PTHR47199:SF2">
    <property type="entry name" value="PHOTOSYSTEM II STABILITY_ASSEMBLY FACTOR HCF136, CHLOROPLASTIC"/>
    <property type="match status" value="1"/>
</dbReference>
<evidence type="ECO:0000313" key="6">
    <source>
        <dbReference type="Proteomes" id="UP001220209"/>
    </source>
</evidence>
<evidence type="ECO:0000256" key="2">
    <source>
        <dbReference type="ARBA" id="ARBA00023276"/>
    </source>
</evidence>
<evidence type="ECO:0000313" key="4">
    <source>
        <dbReference type="EMBL" id="BBA44742.1"/>
    </source>
</evidence>
<evidence type="ECO:0000256" key="1">
    <source>
        <dbReference type="ARBA" id="ARBA00022531"/>
    </source>
</evidence>
<dbReference type="SUPFAM" id="SSF110296">
    <property type="entry name" value="Oligoxyloglucan reducing end-specific cellobiohydrolase"/>
    <property type="match status" value="1"/>
</dbReference>
<dbReference type="Proteomes" id="UP001220209">
    <property type="component" value="Chromosome 3"/>
</dbReference>
<organism evidence="4">
    <name type="scientific">Burkholderia contaminans</name>
    <dbReference type="NCBI Taxonomy" id="488447"/>
    <lineage>
        <taxon>Bacteria</taxon>
        <taxon>Pseudomonadati</taxon>
        <taxon>Pseudomonadota</taxon>
        <taxon>Betaproteobacteria</taxon>
        <taxon>Burkholderiales</taxon>
        <taxon>Burkholderiaceae</taxon>
        <taxon>Burkholderia</taxon>
        <taxon>Burkholderia cepacia complex</taxon>
    </lineage>
</organism>
<dbReference type="PANTHER" id="PTHR47199">
    <property type="entry name" value="PHOTOSYSTEM II STABILITY/ASSEMBLY FACTOR HCF136, CHLOROPLASTIC"/>
    <property type="match status" value="1"/>
</dbReference>
<dbReference type="EMBL" id="AP018359">
    <property type="protein sequence ID" value="BBA44742.1"/>
    <property type="molecule type" value="Genomic_DNA"/>
</dbReference>
<dbReference type="InterPro" id="IPR015943">
    <property type="entry name" value="WD40/YVTN_repeat-like_dom_sf"/>
</dbReference>
<protein>
    <submittedName>
        <fullName evidence="5">YCF48-related protein</fullName>
    </submittedName>
</protein>
<evidence type="ECO:0000313" key="5">
    <source>
        <dbReference type="EMBL" id="WFN22316.1"/>
    </source>
</evidence>